<gene>
    <name evidence="1" type="ORF">Ctob_004181</name>
</gene>
<dbReference type="AlphaFoldDB" id="A0A0M0J9N0"/>
<dbReference type="Proteomes" id="UP000037460">
    <property type="component" value="Unassembled WGS sequence"/>
</dbReference>
<keyword evidence="2" id="KW-1185">Reference proteome</keyword>
<evidence type="ECO:0000313" key="2">
    <source>
        <dbReference type="Proteomes" id="UP000037460"/>
    </source>
</evidence>
<comment type="caution">
    <text evidence="1">The sequence shown here is derived from an EMBL/GenBank/DDBJ whole genome shotgun (WGS) entry which is preliminary data.</text>
</comment>
<evidence type="ECO:0000313" key="1">
    <source>
        <dbReference type="EMBL" id="KOO23276.1"/>
    </source>
</evidence>
<sequence length="210" mass="21676">MVSDAHDGKGQITTVLGREALGAASGWWEYAVSAENTYTLGPVSQPSLPLHVPDSQVPAATASISDFTGTPSRSPKTASSASWVGACRAARGANGAVLADGGGDAASAVGGGTPYERALRSLEVAKLRMAFDVEWAEGGAALESSQAVLRCSLATTLRVELPHPWFVPRVAIEGPCNLLLKVGLKLACDGLLTSIHELHTGTTESVAQNR</sequence>
<dbReference type="EMBL" id="JWZX01003207">
    <property type="protein sequence ID" value="KOO23276.1"/>
    <property type="molecule type" value="Genomic_DNA"/>
</dbReference>
<accession>A0A0M0J9N0</accession>
<proteinExistence type="predicted"/>
<organism evidence="1 2">
    <name type="scientific">Chrysochromulina tobinii</name>
    <dbReference type="NCBI Taxonomy" id="1460289"/>
    <lineage>
        <taxon>Eukaryota</taxon>
        <taxon>Haptista</taxon>
        <taxon>Haptophyta</taxon>
        <taxon>Prymnesiophyceae</taxon>
        <taxon>Prymnesiales</taxon>
        <taxon>Chrysochromulinaceae</taxon>
        <taxon>Chrysochromulina</taxon>
    </lineage>
</organism>
<protein>
    <submittedName>
        <fullName evidence="1">Uncharacterized protein</fullName>
    </submittedName>
</protein>
<name>A0A0M0J9N0_9EUKA</name>
<reference evidence="2" key="1">
    <citation type="journal article" date="2015" name="PLoS Genet.">
        <title>Genome Sequence and Transcriptome Analyses of Chrysochromulina tobin: Metabolic Tools for Enhanced Algal Fitness in the Prominent Order Prymnesiales (Haptophyceae).</title>
        <authorList>
            <person name="Hovde B.T."/>
            <person name="Deodato C.R."/>
            <person name="Hunsperger H.M."/>
            <person name="Ryken S.A."/>
            <person name="Yost W."/>
            <person name="Jha R.K."/>
            <person name="Patterson J."/>
            <person name="Monnat R.J. Jr."/>
            <person name="Barlow S.B."/>
            <person name="Starkenburg S.R."/>
            <person name="Cattolico R.A."/>
        </authorList>
    </citation>
    <scope>NUCLEOTIDE SEQUENCE</scope>
    <source>
        <strain evidence="2">CCMP291</strain>
    </source>
</reference>